<dbReference type="InterPro" id="IPR051451">
    <property type="entry name" value="PhoH2-like"/>
</dbReference>
<proteinExistence type="inferred from homology"/>
<comment type="subcellular location">
    <subcellularLocation>
        <location evidence="1">Cytoplasm</location>
    </subcellularLocation>
</comment>
<evidence type="ECO:0000256" key="2">
    <source>
        <dbReference type="ARBA" id="ARBA00010393"/>
    </source>
</evidence>
<evidence type="ECO:0000259" key="7">
    <source>
        <dbReference type="Pfam" id="PF02562"/>
    </source>
</evidence>
<name>A0A9D1KSD8_9FLAO</name>
<dbReference type="GO" id="GO:0005524">
    <property type="term" value="F:ATP binding"/>
    <property type="evidence" value="ECO:0007669"/>
    <property type="project" value="UniProtKB-KW"/>
</dbReference>
<dbReference type="SUPFAM" id="SSF52540">
    <property type="entry name" value="P-loop containing nucleoside triphosphate hydrolases"/>
    <property type="match status" value="1"/>
</dbReference>
<sequence>MENQRTLPLEDISPAEFFGPRDENLRLLVTYFPKLKIVGRGNSLIALGEEEVLDEFEKKVNRLTAYLHRYNSLPRLAVERILENDTDLERARREKEGIILHGASGQPIKAHSPNQQKIVEAIRQYDMLFAVGPAGTGKTYTSVALAVRALRDKEVRRIVLTRPAVEAGESLGFLPGDVKEKLDPYLQPLYDALRDMIPGEKLAGYMEKGVIQIAPLAYMRGRTLDSAFVILDEAQNTTPMQMKMFLTRMGPHAKFIITGDPGQVDLPPRQKSGLAEALRLLSGIRNIAFIQLDERDVIRHPLVKDIIDAYKHSEQKNLK</sequence>
<keyword evidence="4" id="KW-0547">Nucleotide-binding</keyword>
<dbReference type="Proteomes" id="UP000824161">
    <property type="component" value="Unassembled WGS sequence"/>
</dbReference>
<evidence type="ECO:0000256" key="3">
    <source>
        <dbReference type="ARBA" id="ARBA00022490"/>
    </source>
</evidence>
<comment type="caution">
    <text evidence="8">The sequence shown here is derived from an EMBL/GenBank/DDBJ whole genome shotgun (WGS) entry which is preliminary data.</text>
</comment>
<dbReference type="InterPro" id="IPR003714">
    <property type="entry name" value="PhoH"/>
</dbReference>
<dbReference type="Pfam" id="PF02562">
    <property type="entry name" value="PhoH"/>
    <property type="match status" value="1"/>
</dbReference>
<reference evidence="8" key="1">
    <citation type="submission" date="2020-10" db="EMBL/GenBank/DDBJ databases">
        <authorList>
            <person name="Gilroy R."/>
        </authorList>
    </citation>
    <scope>NUCLEOTIDE SEQUENCE</scope>
    <source>
        <strain evidence="8">1383</strain>
    </source>
</reference>
<dbReference type="FunFam" id="3.40.50.300:FF:000013">
    <property type="entry name" value="PhoH family ATPase"/>
    <property type="match status" value="1"/>
</dbReference>
<reference evidence="8" key="2">
    <citation type="journal article" date="2021" name="PeerJ">
        <title>Extensive microbial diversity within the chicken gut microbiome revealed by metagenomics and culture.</title>
        <authorList>
            <person name="Gilroy R."/>
            <person name="Ravi A."/>
            <person name="Getino M."/>
            <person name="Pursley I."/>
            <person name="Horton D.L."/>
            <person name="Alikhan N.F."/>
            <person name="Baker D."/>
            <person name="Gharbi K."/>
            <person name="Hall N."/>
            <person name="Watson M."/>
            <person name="Adriaenssens E.M."/>
            <person name="Foster-Nyarko E."/>
            <person name="Jarju S."/>
            <person name="Secka A."/>
            <person name="Antonio M."/>
            <person name="Oren A."/>
            <person name="Chaudhuri R.R."/>
            <person name="La Ragione R."/>
            <person name="Hildebrand F."/>
            <person name="Pallen M.J."/>
        </authorList>
    </citation>
    <scope>NUCLEOTIDE SEQUENCE</scope>
    <source>
        <strain evidence="8">1383</strain>
    </source>
</reference>
<comment type="similarity">
    <text evidence="2">Belongs to the PhoH family.</text>
</comment>
<evidence type="ECO:0000256" key="6">
    <source>
        <dbReference type="ARBA" id="ARBA00039970"/>
    </source>
</evidence>
<dbReference type="PANTHER" id="PTHR30473:SF1">
    <property type="entry name" value="PHOH-LIKE PROTEIN"/>
    <property type="match status" value="1"/>
</dbReference>
<accession>A0A9D1KSD8</accession>
<gene>
    <name evidence="8" type="ORF">IAC44_02510</name>
</gene>
<organism evidence="8 9">
    <name type="scientific">Candidatus Merdimorpha stercoravium</name>
    <dbReference type="NCBI Taxonomy" id="2840863"/>
    <lineage>
        <taxon>Bacteria</taxon>
        <taxon>Pseudomonadati</taxon>
        <taxon>Bacteroidota</taxon>
        <taxon>Flavobacteriia</taxon>
        <taxon>Flavobacteriales</taxon>
        <taxon>Candidatus Merdimorpha</taxon>
    </lineage>
</organism>
<evidence type="ECO:0000256" key="4">
    <source>
        <dbReference type="ARBA" id="ARBA00022741"/>
    </source>
</evidence>
<dbReference type="GO" id="GO:0005829">
    <property type="term" value="C:cytosol"/>
    <property type="evidence" value="ECO:0007669"/>
    <property type="project" value="TreeGrafter"/>
</dbReference>
<protein>
    <recommendedName>
        <fullName evidence="6">PhoH-like protein</fullName>
    </recommendedName>
</protein>
<dbReference type="PANTHER" id="PTHR30473">
    <property type="entry name" value="PROTEIN PHOH"/>
    <property type="match status" value="1"/>
</dbReference>
<dbReference type="InterPro" id="IPR027417">
    <property type="entry name" value="P-loop_NTPase"/>
</dbReference>
<evidence type="ECO:0000313" key="9">
    <source>
        <dbReference type="Proteomes" id="UP000824161"/>
    </source>
</evidence>
<dbReference type="EMBL" id="DVLY01000057">
    <property type="protein sequence ID" value="HIT97686.1"/>
    <property type="molecule type" value="Genomic_DNA"/>
</dbReference>
<evidence type="ECO:0000313" key="8">
    <source>
        <dbReference type="EMBL" id="HIT97686.1"/>
    </source>
</evidence>
<keyword evidence="3" id="KW-0963">Cytoplasm</keyword>
<keyword evidence="5" id="KW-0067">ATP-binding</keyword>
<evidence type="ECO:0000256" key="5">
    <source>
        <dbReference type="ARBA" id="ARBA00022840"/>
    </source>
</evidence>
<dbReference type="AlphaFoldDB" id="A0A9D1KSD8"/>
<evidence type="ECO:0000256" key="1">
    <source>
        <dbReference type="ARBA" id="ARBA00004496"/>
    </source>
</evidence>
<feature type="domain" description="PhoH-like protein" evidence="7">
    <location>
        <begin position="108"/>
        <end position="311"/>
    </location>
</feature>
<dbReference type="Gene3D" id="3.40.50.300">
    <property type="entry name" value="P-loop containing nucleotide triphosphate hydrolases"/>
    <property type="match status" value="1"/>
</dbReference>